<dbReference type="InterPro" id="IPR057687">
    <property type="entry name" value="DUF7927"/>
</dbReference>
<feature type="domain" description="DUF7927" evidence="3">
    <location>
        <begin position="189"/>
        <end position="272"/>
    </location>
</feature>
<evidence type="ECO:0000313" key="5">
    <source>
        <dbReference type="Proteomes" id="UP000198282"/>
    </source>
</evidence>
<feature type="compositionally biased region" description="Low complexity" evidence="1">
    <location>
        <begin position="563"/>
        <end position="577"/>
    </location>
</feature>
<accession>A0A239IQF2</accession>
<feature type="transmembrane region" description="Helical" evidence="2">
    <location>
        <begin position="735"/>
        <end position="756"/>
    </location>
</feature>
<keyword evidence="2" id="KW-1133">Transmembrane helix</keyword>
<dbReference type="AlphaFoldDB" id="A0A239IQF2"/>
<protein>
    <submittedName>
        <fullName evidence="4">Conserved repeat domain-containing protein</fullName>
    </submittedName>
</protein>
<dbReference type="Gene3D" id="2.60.40.10">
    <property type="entry name" value="Immunoglobulins"/>
    <property type="match status" value="1"/>
</dbReference>
<evidence type="ECO:0000313" key="4">
    <source>
        <dbReference type="EMBL" id="SNS95283.1"/>
    </source>
</evidence>
<dbReference type="InterPro" id="IPR051172">
    <property type="entry name" value="Chlamydia_OmcB"/>
</dbReference>
<feature type="compositionally biased region" description="Low complexity" evidence="1">
    <location>
        <begin position="643"/>
        <end position="661"/>
    </location>
</feature>
<feature type="domain" description="DUF7927" evidence="3">
    <location>
        <begin position="310"/>
        <end position="410"/>
    </location>
</feature>
<reference evidence="4 5" key="1">
    <citation type="submission" date="2017-06" db="EMBL/GenBank/DDBJ databases">
        <authorList>
            <person name="Kim H.J."/>
            <person name="Triplett B.A."/>
        </authorList>
    </citation>
    <scope>NUCLEOTIDE SEQUENCE [LARGE SCALE GENOMIC DNA]</scope>
    <source>
        <strain evidence="4 5">CGMCC 4.2132</strain>
    </source>
</reference>
<feature type="compositionally biased region" description="Basic and acidic residues" evidence="1">
    <location>
        <begin position="701"/>
        <end position="726"/>
    </location>
</feature>
<dbReference type="Pfam" id="PF25549">
    <property type="entry name" value="DUF7927"/>
    <property type="match status" value="4"/>
</dbReference>
<evidence type="ECO:0000256" key="2">
    <source>
        <dbReference type="SAM" id="Phobius"/>
    </source>
</evidence>
<evidence type="ECO:0000256" key="1">
    <source>
        <dbReference type="SAM" id="MobiDB-lite"/>
    </source>
</evidence>
<keyword evidence="2" id="KW-0812">Transmembrane</keyword>
<proteinExistence type="predicted"/>
<dbReference type="NCBIfam" id="TIGR01451">
    <property type="entry name" value="B_ant_repeat"/>
    <property type="match status" value="3"/>
</dbReference>
<organism evidence="4 5">
    <name type="scientific">Streptosporangium subroseum</name>
    <dbReference type="NCBI Taxonomy" id="106412"/>
    <lineage>
        <taxon>Bacteria</taxon>
        <taxon>Bacillati</taxon>
        <taxon>Actinomycetota</taxon>
        <taxon>Actinomycetes</taxon>
        <taxon>Streptosporangiales</taxon>
        <taxon>Streptosporangiaceae</taxon>
        <taxon>Streptosporangium</taxon>
    </lineage>
</organism>
<dbReference type="Proteomes" id="UP000198282">
    <property type="component" value="Unassembled WGS sequence"/>
</dbReference>
<dbReference type="EMBL" id="FZOD01000020">
    <property type="protein sequence ID" value="SNS95283.1"/>
    <property type="molecule type" value="Genomic_DNA"/>
</dbReference>
<feature type="domain" description="DUF7927" evidence="3">
    <location>
        <begin position="57"/>
        <end position="163"/>
    </location>
</feature>
<sequence length="765" mass="78201">MTPGLSVTPTPSPAAAPDKPVVSPPVNKQVQAGKRENGPRRGVVTPRLRLTKTASAVPARKGGKLTYTITVTNDGQVDYPGVGILDDLSGVLDDAAFNGDQRASSGTVVYSEPVMTWSGDVARGETVTITYSVMIDAVGDGILDGHVAGPPFASNCSPESTAPECGQRIGIAELRIKKSFAPDGPKPDGTVDYTITVTNVGTAPYPRATITDDLSGVLDDAAFNGDQRASSGTVSYAKPKVTWTGDVAVDQTVTITYSTRVDDRPAGDRQLSGELAGPEGSNCVAGFTDSACGNTRKARLPLLNILAAADRKTARPGDVVVHTVTVQNVGTAAYLGATLTDELSQVLDDAVYNGDAQATTGTVSYDEPRLSWTGDVAAGETVTITYSATVRDPGTGDHLLDNAIRAPGGGTNCPGPTPRAGRLSAPAPAADRGCAHRVVVENVTISETLSPRAPRSGEVVNYTITVANAQEAPYTDAHVTDDLSGVLDDAVYNNDARASSGSVTFTGPTGDAAALPGSAASAASTASTDDAVNPQGPAAASTDDAVNPQGPAAASTDDVVDPSRSAASSISTSAASAGPRLDWKGDLPAGSEVTITYSVTVNDPPRGDRTLRSRVLGVAPGSNCSAGSADPNCAPGPTGIVLTPARTPKSASPSSPSRNPSCLRLCKPSCDRSLDSSDNRSCDSSCGRRSDSSCEDGCDSSDDRSCDSSCGRRCDSSRSSARDARSGPRLSELPFTGLPVAPVMLGILLSGLGLAVRLRARRGKP</sequence>
<dbReference type="PANTHER" id="PTHR34819:SF3">
    <property type="entry name" value="CELL SURFACE PROTEIN"/>
    <property type="match status" value="1"/>
</dbReference>
<dbReference type="InterPro" id="IPR013783">
    <property type="entry name" value="Ig-like_fold"/>
</dbReference>
<name>A0A239IQF2_9ACTN</name>
<feature type="region of interest" description="Disordered" evidence="1">
    <location>
        <begin position="524"/>
        <end position="586"/>
    </location>
</feature>
<dbReference type="GO" id="GO:0005975">
    <property type="term" value="P:carbohydrate metabolic process"/>
    <property type="evidence" value="ECO:0007669"/>
    <property type="project" value="UniProtKB-ARBA"/>
</dbReference>
<keyword evidence="5" id="KW-1185">Reference proteome</keyword>
<evidence type="ECO:0000259" key="3">
    <source>
        <dbReference type="Pfam" id="PF25549"/>
    </source>
</evidence>
<dbReference type="InterPro" id="IPR047589">
    <property type="entry name" value="DUF11_rpt"/>
</dbReference>
<dbReference type="PANTHER" id="PTHR34819">
    <property type="entry name" value="LARGE CYSTEINE-RICH PERIPLASMIC PROTEIN OMCB"/>
    <property type="match status" value="1"/>
</dbReference>
<gene>
    <name evidence="4" type="ORF">SAMN05216276_102047</name>
</gene>
<feature type="domain" description="DUF7927" evidence="3">
    <location>
        <begin position="566"/>
        <end position="634"/>
    </location>
</feature>
<feature type="region of interest" description="Disordered" evidence="1">
    <location>
        <begin position="623"/>
        <end position="735"/>
    </location>
</feature>
<feature type="region of interest" description="Disordered" evidence="1">
    <location>
        <begin position="1"/>
        <end position="43"/>
    </location>
</feature>
<feature type="compositionally biased region" description="Basic and acidic residues" evidence="1">
    <location>
        <begin position="669"/>
        <end position="692"/>
    </location>
</feature>
<keyword evidence="2" id="KW-0472">Membrane</keyword>